<feature type="transmembrane region" description="Helical" evidence="2">
    <location>
        <begin position="48"/>
        <end position="71"/>
    </location>
</feature>
<proteinExistence type="predicted"/>
<dbReference type="AlphaFoldDB" id="A0A380FWB6"/>
<feature type="coiled-coil region" evidence="1">
    <location>
        <begin position="20"/>
        <end position="47"/>
    </location>
</feature>
<accession>A0A380FWB6</accession>
<name>A0A380FWB6_9STAP</name>
<evidence type="ECO:0000313" key="4">
    <source>
        <dbReference type="EMBL" id="TGE15856.1"/>
    </source>
</evidence>
<organism evidence="3 5">
    <name type="scientific">Staphylococcus petrasii</name>
    <dbReference type="NCBI Taxonomy" id="1276936"/>
    <lineage>
        <taxon>Bacteria</taxon>
        <taxon>Bacillati</taxon>
        <taxon>Bacillota</taxon>
        <taxon>Bacilli</taxon>
        <taxon>Bacillales</taxon>
        <taxon>Staphylococcaceae</taxon>
        <taxon>Staphylococcus</taxon>
    </lineage>
</organism>
<dbReference type="Proteomes" id="UP000297598">
    <property type="component" value="Unassembled WGS sequence"/>
</dbReference>
<keyword evidence="1" id="KW-0175">Coiled coil</keyword>
<protein>
    <submittedName>
        <fullName evidence="3">Membrane spanning protein</fullName>
    </submittedName>
</protein>
<reference evidence="4 6" key="2">
    <citation type="submission" date="2019-04" db="EMBL/GenBank/DDBJ databases">
        <title>Genomic characterization of Staphylococcus petrasii strains.</title>
        <authorList>
            <person name="Vrbovska V."/>
            <person name="Kovarovic V."/>
            <person name="Maslanova I."/>
            <person name="Indrakova A."/>
            <person name="Petras P."/>
            <person name="Sedo O."/>
            <person name="Svec P."/>
            <person name="Fisarova L."/>
            <person name="Sedlacek I."/>
            <person name="Doskar J."/>
            <person name="Pantucek R."/>
        </authorList>
    </citation>
    <scope>NUCLEOTIDE SEQUENCE [LARGE SCALE GENOMIC DNA]</scope>
    <source>
        <strain evidence="4 6">P5404</strain>
    </source>
</reference>
<sequence>MIVILFTIFLITVGLCFLIIKFLSDQILKKSNNLNKYERLAQKLNGDLKYLLSVIIFVFVTLGVSQIFTYYLFNGSYFLLMLVTLGFIFVIYLCPYALIFLPNFKGKRGLVTFNIVLWCIVIALTLDYSLLLLIDRSTKIYTDEGLVTYKYGSALLKNLGGISYLLTAIMGLAILIIRVVSNGYSKD</sequence>
<evidence type="ECO:0000313" key="5">
    <source>
        <dbReference type="Proteomes" id="UP000254047"/>
    </source>
</evidence>
<keyword evidence="2" id="KW-0472">Membrane</keyword>
<gene>
    <name evidence="4" type="ORF">BJR09_10375</name>
    <name evidence="3" type="ORF">NCTC13830_00096</name>
</gene>
<feature type="transmembrane region" description="Helical" evidence="2">
    <location>
        <begin position="77"/>
        <end position="101"/>
    </location>
</feature>
<feature type="transmembrane region" description="Helical" evidence="2">
    <location>
        <begin position="6"/>
        <end position="28"/>
    </location>
</feature>
<keyword evidence="2" id="KW-1133">Transmembrane helix</keyword>
<keyword evidence="2" id="KW-0812">Transmembrane</keyword>
<feature type="transmembrane region" description="Helical" evidence="2">
    <location>
        <begin position="154"/>
        <end position="177"/>
    </location>
</feature>
<feature type="transmembrane region" description="Helical" evidence="2">
    <location>
        <begin position="113"/>
        <end position="134"/>
    </location>
</feature>
<evidence type="ECO:0000256" key="2">
    <source>
        <dbReference type="SAM" id="Phobius"/>
    </source>
</evidence>
<evidence type="ECO:0000256" key="1">
    <source>
        <dbReference type="SAM" id="Coils"/>
    </source>
</evidence>
<keyword evidence="6" id="KW-1185">Reference proteome</keyword>
<evidence type="ECO:0000313" key="6">
    <source>
        <dbReference type="Proteomes" id="UP000297598"/>
    </source>
</evidence>
<dbReference type="OrthoDB" id="2413396at2"/>
<dbReference type="RefSeq" id="WP_103299067.1">
    <property type="nucleotide sequence ID" value="NZ_PPQT01000159.1"/>
</dbReference>
<reference evidence="3 5" key="1">
    <citation type="submission" date="2018-06" db="EMBL/GenBank/DDBJ databases">
        <authorList>
            <consortium name="Pathogen Informatics"/>
            <person name="Doyle S."/>
        </authorList>
    </citation>
    <scope>NUCLEOTIDE SEQUENCE [LARGE SCALE GENOMIC DNA]</scope>
    <source>
        <strain evidence="3 5">NCTC13830</strain>
    </source>
</reference>
<dbReference type="EMBL" id="SRLS01000018">
    <property type="protein sequence ID" value="TGE15856.1"/>
    <property type="molecule type" value="Genomic_DNA"/>
</dbReference>
<evidence type="ECO:0000313" key="3">
    <source>
        <dbReference type="EMBL" id="SUM42577.1"/>
    </source>
</evidence>
<dbReference type="EMBL" id="UHDO01000001">
    <property type="protein sequence ID" value="SUM42577.1"/>
    <property type="molecule type" value="Genomic_DNA"/>
</dbReference>
<dbReference type="Proteomes" id="UP000254047">
    <property type="component" value="Unassembled WGS sequence"/>
</dbReference>